<evidence type="ECO:0000256" key="1">
    <source>
        <dbReference type="SAM" id="MobiDB-lite"/>
    </source>
</evidence>
<dbReference type="EMBL" id="JACBZD010000001">
    <property type="protein sequence ID" value="NYI04317.1"/>
    <property type="molecule type" value="Genomic_DNA"/>
</dbReference>
<evidence type="ECO:0000313" key="2">
    <source>
        <dbReference type="EMBL" id="NYI04317.1"/>
    </source>
</evidence>
<reference evidence="2 3" key="1">
    <citation type="submission" date="2020-07" db="EMBL/GenBank/DDBJ databases">
        <title>Sequencing the genomes of 1000 actinobacteria strains.</title>
        <authorList>
            <person name="Klenk H.-P."/>
        </authorList>
    </citation>
    <scope>NUCLEOTIDE SEQUENCE [LARGE SCALE GENOMIC DNA]</scope>
    <source>
        <strain evidence="2 3">DSM 42178</strain>
    </source>
</reference>
<dbReference type="Proteomes" id="UP000567795">
    <property type="component" value="Unassembled WGS sequence"/>
</dbReference>
<proteinExistence type="predicted"/>
<feature type="region of interest" description="Disordered" evidence="1">
    <location>
        <begin position="1"/>
        <end position="25"/>
    </location>
</feature>
<dbReference type="AlphaFoldDB" id="A0A852ZS68"/>
<organism evidence="2 3">
    <name type="scientific">Allostreptomyces psammosilenae</name>
    <dbReference type="NCBI Taxonomy" id="1892865"/>
    <lineage>
        <taxon>Bacteria</taxon>
        <taxon>Bacillati</taxon>
        <taxon>Actinomycetota</taxon>
        <taxon>Actinomycetes</taxon>
        <taxon>Kitasatosporales</taxon>
        <taxon>Streptomycetaceae</taxon>
        <taxon>Allostreptomyces</taxon>
    </lineage>
</organism>
<accession>A0A852ZS68</accession>
<protein>
    <submittedName>
        <fullName evidence="2">Uncharacterized protein</fullName>
    </submittedName>
</protein>
<keyword evidence="3" id="KW-1185">Reference proteome</keyword>
<gene>
    <name evidence="2" type="ORF">FHU37_001260</name>
</gene>
<evidence type="ECO:0000313" key="3">
    <source>
        <dbReference type="Proteomes" id="UP000567795"/>
    </source>
</evidence>
<sequence>MTSAPPRPARRPSGDAAARTPEPDPTRLRAVLAAVHRGGAQRLAERLRVHARFAVVTLDLRDAVFPPGGLRLELDTLAASLRILLPATAPAPRLAGRRRLTRVRMVTDPAR</sequence>
<comment type="caution">
    <text evidence="2">The sequence shown here is derived from an EMBL/GenBank/DDBJ whole genome shotgun (WGS) entry which is preliminary data.</text>
</comment>
<dbReference type="RefSeq" id="WP_179813228.1">
    <property type="nucleotide sequence ID" value="NZ_JACBZD010000001.1"/>
</dbReference>
<name>A0A852ZS68_9ACTN</name>